<evidence type="ECO:0000313" key="4">
    <source>
        <dbReference type="Proteomes" id="UP000671995"/>
    </source>
</evidence>
<dbReference type="Gene3D" id="3.30.70.1230">
    <property type="entry name" value="Nucleotide cyclase"/>
    <property type="match status" value="1"/>
</dbReference>
<keyword evidence="1" id="KW-0472">Membrane</keyword>
<dbReference type="GO" id="GO:0006171">
    <property type="term" value="P:cAMP biosynthetic process"/>
    <property type="evidence" value="ECO:0007669"/>
    <property type="project" value="TreeGrafter"/>
</dbReference>
<dbReference type="Pfam" id="PF00211">
    <property type="entry name" value="Guanylate_cyc"/>
    <property type="match status" value="1"/>
</dbReference>
<keyword evidence="1" id="KW-1133">Transmembrane helix</keyword>
<dbReference type="CDD" id="cd07302">
    <property type="entry name" value="CHD"/>
    <property type="match status" value="1"/>
</dbReference>
<evidence type="ECO:0000259" key="2">
    <source>
        <dbReference type="PROSITE" id="PS50125"/>
    </source>
</evidence>
<evidence type="ECO:0000256" key="1">
    <source>
        <dbReference type="SAM" id="Phobius"/>
    </source>
</evidence>
<dbReference type="GO" id="GO:0004016">
    <property type="term" value="F:adenylate cyclase activity"/>
    <property type="evidence" value="ECO:0007669"/>
    <property type="project" value="UniProtKB-ARBA"/>
</dbReference>
<feature type="domain" description="Guanylate cyclase" evidence="2">
    <location>
        <begin position="686"/>
        <end position="820"/>
    </location>
</feature>
<reference evidence="3" key="1">
    <citation type="submission" date="2020-05" db="EMBL/GenBank/DDBJ databases">
        <authorList>
            <person name="Zeng H."/>
            <person name="Chan Y.K."/>
            <person name="Watt R.M."/>
        </authorList>
    </citation>
    <scope>NUCLEOTIDE SEQUENCE</scope>
    <source>
        <strain evidence="3">ATCC 700773</strain>
    </source>
</reference>
<proteinExistence type="predicted"/>
<dbReference type="RefSeq" id="WP_210117254.1">
    <property type="nucleotide sequence ID" value="NZ_CP054257.1"/>
</dbReference>
<dbReference type="Proteomes" id="UP000671995">
    <property type="component" value="Chromosome"/>
</dbReference>
<dbReference type="InterPro" id="IPR050697">
    <property type="entry name" value="Adenylyl/Guanylyl_Cyclase_3/4"/>
</dbReference>
<name>A0A975F153_9SPIR</name>
<dbReference type="PANTHER" id="PTHR43081:SF1">
    <property type="entry name" value="ADENYLATE CYCLASE, TERMINAL-DIFFERENTIATION SPECIFIC"/>
    <property type="match status" value="1"/>
</dbReference>
<sequence>MSKRKNSSNFKSPDIIVALCTIIVIGFLTLINVFEKIEYRLYDVMLKFKPAPQMQDKMMLVNIDDESLEQMGAWPWTRDVLADALIRMRELGAYSATFDIEYLSPSQMGINPSITTTIPENFSENRKELLSLIYELSDSVSKGKISLKELPDMTDMLVNEYIDPQLETLERSVTEGVFRDNDDYFSKAIRFFGNTWLTINAREVLIQVDEKLKDFAKERFLLSDVTDPAGLIAAGNKYQEKEDDQKAGFSPALYEFLKNARGAGFTNVVVDSDGSRRRVELLQERDGKYIAQLLFAPMLNMLDTQSLVRTKRHLIIKNALFPGETKRRDIKIPLDKHGRMLINWVKQLFNERDGHTGELVYFKGEPVYFLKYLDDLEKSFTNNLRTLLDSPLRYENGKYLDYYDGAKYLLQTYSELEHLKAEIFNETADASGKELTAEDSLADPRIEQLFEGRSIFFEECGQLFDGSYEKQIIDFLESYRTEKTSEAIDQNIDWFKNTFEVLKTDYDEYQLTFKLKKEKYNGSFCLIGNSASGTTDLGVTPFERLFPNVGTHANIFNTIMTGQMITPLSWGYGFAVSAILLIIIIFASRKAKAFMQSLIGIGGCIIFPLISFSMFSLKLYYIPVLAPTLVMTAGYIAITIQRFLLSEKDKRFLRNAFSTYLSESVVNEIVNDPSKLTLGGEEKNLTAIFTDIKGFSTISERVTPTQLVSFLNKYLTLFSDIILEHQGTIDKYEGDAIVGFFGAPVSFEDHAWRACYSAIRMKQAEKIFNKEMTEAGIISSEINTRIGINTGAMVVGNMGTDKKMNYTMMGNAVNLAARLEGVNKVYHTWILVSESTWDAANSGENSGKMIARRLDKVRVIGINTPVQLYNIVGFTEELPKEEIDSVEIFHKGLDLYLAKDFASAKKFFDEADAMFPQDEVSKIFSERCDEKIKTGVPDNWDGVMSMTSK</sequence>
<accession>A0A975F153</accession>
<dbReference type="Pfam" id="PF05226">
    <property type="entry name" value="CHASE2"/>
    <property type="match status" value="2"/>
</dbReference>
<dbReference type="SMART" id="SM01080">
    <property type="entry name" value="CHASE2"/>
    <property type="match status" value="1"/>
</dbReference>
<dbReference type="PROSITE" id="PS50125">
    <property type="entry name" value="GUANYLATE_CYCLASE_2"/>
    <property type="match status" value="1"/>
</dbReference>
<gene>
    <name evidence="3" type="ORF">HRI96_10235</name>
</gene>
<dbReference type="GO" id="GO:0035556">
    <property type="term" value="P:intracellular signal transduction"/>
    <property type="evidence" value="ECO:0007669"/>
    <property type="project" value="InterPro"/>
</dbReference>
<feature type="transmembrane region" description="Helical" evidence="1">
    <location>
        <begin position="12"/>
        <end position="34"/>
    </location>
</feature>
<feature type="transmembrane region" description="Helical" evidence="1">
    <location>
        <begin position="620"/>
        <end position="645"/>
    </location>
</feature>
<dbReference type="AlphaFoldDB" id="A0A975F153"/>
<organism evidence="3 4">
    <name type="scientific">Treponema parvum</name>
    <dbReference type="NCBI Taxonomy" id="138851"/>
    <lineage>
        <taxon>Bacteria</taxon>
        <taxon>Pseudomonadati</taxon>
        <taxon>Spirochaetota</taxon>
        <taxon>Spirochaetia</taxon>
        <taxon>Spirochaetales</taxon>
        <taxon>Treponemataceae</taxon>
        <taxon>Treponema</taxon>
    </lineage>
</organism>
<dbReference type="InterPro" id="IPR029787">
    <property type="entry name" value="Nucleotide_cyclase"/>
</dbReference>
<dbReference type="SUPFAM" id="SSF55073">
    <property type="entry name" value="Nucleotide cyclase"/>
    <property type="match status" value="1"/>
</dbReference>
<keyword evidence="1" id="KW-0812">Transmembrane</keyword>
<feature type="transmembrane region" description="Helical" evidence="1">
    <location>
        <begin position="569"/>
        <end position="587"/>
    </location>
</feature>
<evidence type="ECO:0000313" key="3">
    <source>
        <dbReference type="EMBL" id="QTQ12542.1"/>
    </source>
</evidence>
<dbReference type="InterPro" id="IPR001054">
    <property type="entry name" value="A/G_cyclase"/>
</dbReference>
<feature type="transmembrane region" description="Helical" evidence="1">
    <location>
        <begin position="594"/>
        <end position="614"/>
    </location>
</feature>
<dbReference type="SMART" id="SM00044">
    <property type="entry name" value="CYCc"/>
    <property type="match status" value="1"/>
</dbReference>
<dbReference type="EMBL" id="CP054257">
    <property type="protein sequence ID" value="QTQ12542.1"/>
    <property type="molecule type" value="Genomic_DNA"/>
</dbReference>
<reference evidence="3" key="2">
    <citation type="journal article" date="2021" name="Microbiol. Resour. Announc.">
        <title>Complete Genome Sequences of Three Human Oral Treponema parvum Isolates.</title>
        <authorList>
            <person name="Zeng H."/>
            <person name="Watt R.M."/>
        </authorList>
    </citation>
    <scope>NUCLEOTIDE SEQUENCE</scope>
    <source>
        <strain evidence="3">ATCC 700773</strain>
    </source>
</reference>
<dbReference type="PANTHER" id="PTHR43081">
    <property type="entry name" value="ADENYLATE CYCLASE, TERMINAL-DIFFERENTIATION SPECIFIC-RELATED"/>
    <property type="match status" value="1"/>
</dbReference>
<protein>
    <submittedName>
        <fullName evidence="3">CHASE2 domain-containing protein</fullName>
    </submittedName>
</protein>
<dbReference type="InterPro" id="IPR007890">
    <property type="entry name" value="CHASE2"/>
</dbReference>